<dbReference type="GO" id="GO:0016787">
    <property type="term" value="F:hydrolase activity"/>
    <property type="evidence" value="ECO:0007669"/>
    <property type="project" value="InterPro"/>
</dbReference>
<dbReference type="Proteomes" id="UP001152795">
    <property type="component" value="Unassembled WGS sequence"/>
</dbReference>
<organism evidence="2 3">
    <name type="scientific">Paramuricea clavata</name>
    <name type="common">Red gorgonian</name>
    <name type="synonym">Violescent sea-whip</name>
    <dbReference type="NCBI Taxonomy" id="317549"/>
    <lineage>
        <taxon>Eukaryota</taxon>
        <taxon>Metazoa</taxon>
        <taxon>Cnidaria</taxon>
        <taxon>Anthozoa</taxon>
        <taxon>Octocorallia</taxon>
        <taxon>Malacalcyonacea</taxon>
        <taxon>Plexauridae</taxon>
        <taxon>Paramuricea</taxon>
    </lineage>
</organism>
<evidence type="ECO:0000313" key="3">
    <source>
        <dbReference type="Proteomes" id="UP001152795"/>
    </source>
</evidence>
<dbReference type="SUPFAM" id="SSF56235">
    <property type="entry name" value="N-terminal nucleophile aminohydrolases (Ntn hydrolases)"/>
    <property type="match status" value="1"/>
</dbReference>
<gene>
    <name evidence="2" type="ORF">PACLA_8A013947</name>
</gene>
<dbReference type="AlphaFoldDB" id="A0A7D9HEN0"/>
<proteinExistence type="inferred from homology"/>
<sequence length="143" mass="14890">MDESDHCTLCADGALEFAVKKNFPVEFVEGRDIPLDGLNAGLNNSPGDTVTAIAMDCKGNLACAASSGGIPGKSKGRVGDVPLVGCGGYANEYGAAAACGHGESIIRMTVAKEVVYNMQKLNQSAQKPNLTILHQILYISALF</sequence>
<dbReference type="Gene3D" id="3.60.20.30">
    <property type="entry name" value="(Glycosyl)asparaginase"/>
    <property type="match status" value="1"/>
</dbReference>
<dbReference type="PANTHER" id="PTHR10188">
    <property type="entry name" value="L-ASPARAGINASE"/>
    <property type="match status" value="1"/>
</dbReference>
<dbReference type="EMBL" id="CACRXK020000433">
    <property type="protein sequence ID" value="CAB3981838.1"/>
    <property type="molecule type" value="Genomic_DNA"/>
</dbReference>
<dbReference type="InterPro" id="IPR000246">
    <property type="entry name" value="Peptidase_T2"/>
</dbReference>
<accession>A0A7D9HEN0</accession>
<dbReference type="InterPro" id="IPR029055">
    <property type="entry name" value="Ntn_hydrolases_N"/>
</dbReference>
<keyword evidence="3" id="KW-1185">Reference proteome</keyword>
<dbReference type="OrthoDB" id="77601at2759"/>
<evidence type="ECO:0000256" key="1">
    <source>
        <dbReference type="ARBA" id="ARBA00010872"/>
    </source>
</evidence>
<dbReference type="PANTHER" id="PTHR10188:SF43">
    <property type="entry name" value="ASPARAGINASE (EUROFUNG)"/>
    <property type="match status" value="1"/>
</dbReference>
<comment type="similarity">
    <text evidence="1">Belongs to the Ntn-hydrolase family.</text>
</comment>
<name>A0A7D9HEN0_PARCT</name>
<dbReference type="Pfam" id="PF01112">
    <property type="entry name" value="Asparaginase_2"/>
    <property type="match status" value="1"/>
</dbReference>
<evidence type="ECO:0000313" key="2">
    <source>
        <dbReference type="EMBL" id="CAB3981838.1"/>
    </source>
</evidence>
<reference evidence="2" key="1">
    <citation type="submission" date="2020-04" db="EMBL/GenBank/DDBJ databases">
        <authorList>
            <person name="Alioto T."/>
            <person name="Alioto T."/>
            <person name="Gomez Garrido J."/>
        </authorList>
    </citation>
    <scope>NUCLEOTIDE SEQUENCE</scope>
    <source>
        <strain evidence="2">A484AB</strain>
    </source>
</reference>
<dbReference type="GO" id="GO:0005737">
    <property type="term" value="C:cytoplasm"/>
    <property type="evidence" value="ECO:0007669"/>
    <property type="project" value="TreeGrafter"/>
</dbReference>
<dbReference type="GO" id="GO:0033345">
    <property type="term" value="P:L-asparagine catabolic process via L-aspartate"/>
    <property type="evidence" value="ECO:0007669"/>
    <property type="project" value="TreeGrafter"/>
</dbReference>
<comment type="caution">
    <text evidence="2">The sequence shown here is derived from an EMBL/GenBank/DDBJ whole genome shotgun (WGS) entry which is preliminary data.</text>
</comment>
<protein>
    <submittedName>
        <fullName evidence="2">Isoaspartyl peptidase L-asparaginase-like</fullName>
    </submittedName>
</protein>